<dbReference type="Gene3D" id="2.60.40.1820">
    <property type="match status" value="1"/>
</dbReference>
<dbReference type="Pfam" id="PF26153">
    <property type="entry name" value="LEA-2L_5"/>
    <property type="match status" value="1"/>
</dbReference>
<evidence type="ECO:0000313" key="3">
    <source>
        <dbReference type="Proteomes" id="UP001139887"/>
    </source>
</evidence>
<dbReference type="AlphaFoldDB" id="A0A9W8ICI6"/>
<name>A0A9W8ICI6_9FUNG</name>
<organism evidence="2 3">
    <name type="scientific">Coemansia brasiliensis</name>
    <dbReference type="NCBI Taxonomy" id="2650707"/>
    <lineage>
        <taxon>Eukaryota</taxon>
        <taxon>Fungi</taxon>
        <taxon>Fungi incertae sedis</taxon>
        <taxon>Zoopagomycota</taxon>
        <taxon>Kickxellomycotina</taxon>
        <taxon>Kickxellomycetes</taxon>
        <taxon>Kickxellales</taxon>
        <taxon>Kickxellaceae</taxon>
        <taxon>Coemansia</taxon>
    </lineage>
</organism>
<evidence type="ECO:0000259" key="1">
    <source>
        <dbReference type="Pfam" id="PF26153"/>
    </source>
</evidence>
<dbReference type="PANTHER" id="PTHR35895">
    <property type="entry name" value="CHROMOSOME 16, WHOLE GENOME SHOTGUN SEQUENCE"/>
    <property type="match status" value="1"/>
</dbReference>
<dbReference type="GO" id="GO:0000329">
    <property type="term" value="C:fungal-type vacuole membrane"/>
    <property type="evidence" value="ECO:0007669"/>
    <property type="project" value="InterPro"/>
</dbReference>
<comment type="caution">
    <text evidence="2">The sequence shown here is derived from an EMBL/GenBank/DDBJ whole genome shotgun (WGS) entry which is preliminary data.</text>
</comment>
<protein>
    <recommendedName>
        <fullName evidence="1">Tag1-like fifth Ig-like domain-containing protein</fullName>
    </recommendedName>
</protein>
<sequence length="711" mass="78166">MDNDGVLFAADLRFPNWGRRAAAVPFANTTIYYHGDAVGWLYVKNLEITPQYKQLSLYDVFHVTNAEAMGSLFVEAAAMRRVTVSARAGVSLGGFGRYLPVVSVHREFEFVLPPLPVPNITFQDVVGPVDDIYNGGVTTHAKLLLNTSSPVSANISPVRIDARYQNITIASVDIGPVSIFADGISSIPVTTNIRRISDNAHEKVLADLAVKMSSGEGAELLFSGADPSCCDQTPLWFRQMLHVIELPIAADIIRLPRYTLPHFEKSIVSIDKLYAYWSAEDSYKPWAGISAQALIEIPNTSGANATFEVESLVPHLQLVDKDNQPFATIDIVAIPIQLKQVAPFKFVVSCDFDRLGLSVVPGREKQFTYAMKRALSDRNLLFGVNGTLDVVLATSIGRIHMSELPIDAEIDWVFDSDSQISLKYVDLIDAVSNAGADSSSAKVSVNRIHVAETTHDLLVFELGLDISNPFTYGAFITDLALNINYDGLHIATIGVEQLSLSQGKNTQTVYVHFNNYPEDLRQKRLFLEASAGRNVTIEIAGFPNCTRIPPLEASLREFTKEFDIDTSKLRKSDAEHSDLSGSFPQVLQEVVFHIFTMSVEATVINPVSGAGIWLQKIEAIGYYHEDIPLGTLEYDFTTKQSNGLRLPYNQAVTTPRLPIAANETSIGWDVLRRAIGGTLDVDVFTSIQMQIGNAPLNFTVLGKNAPVKVRL</sequence>
<evidence type="ECO:0000313" key="2">
    <source>
        <dbReference type="EMBL" id="KAJ2850091.1"/>
    </source>
</evidence>
<dbReference type="OrthoDB" id="5596576at2759"/>
<proteinExistence type="predicted"/>
<dbReference type="EMBL" id="JANBUW010000044">
    <property type="protein sequence ID" value="KAJ2850091.1"/>
    <property type="molecule type" value="Genomic_DNA"/>
</dbReference>
<accession>A0A9W8ICI6</accession>
<dbReference type="InterPro" id="IPR046368">
    <property type="entry name" value="Tag1"/>
</dbReference>
<keyword evidence="3" id="KW-1185">Reference proteome</keyword>
<gene>
    <name evidence="2" type="ORF">IWW36_002145</name>
</gene>
<dbReference type="InterPro" id="IPR059066">
    <property type="entry name" value="Ig_Tag1-like_5th"/>
</dbReference>
<dbReference type="PANTHER" id="PTHR35895:SF3">
    <property type="entry name" value="PRE-RRNA PROCESSING PROTEIN"/>
    <property type="match status" value="1"/>
</dbReference>
<dbReference type="Proteomes" id="UP001139887">
    <property type="component" value="Unassembled WGS sequence"/>
</dbReference>
<reference evidence="2" key="1">
    <citation type="submission" date="2022-07" db="EMBL/GenBank/DDBJ databases">
        <title>Phylogenomic reconstructions and comparative analyses of Kickxellomycotina fungi.</title>
        <authorList>
            <person name="Reynolds N.K."/>
            <person name="Stajich J.E."/>
            <person name="Barry K."/>
            <person name="Grigoriev I.V."/>
            <person name="Crous P."/>
            <person name="Smith M.E."/>
        </authorList>
    </citation>
    <scope>NUCLEOTIDE SEQUENCE</scope>
    <source>
        <strain evidence="2">NRRL 1566</strain>
    </source>
</reference>
<feature type="domain" description="Tag1-like fifth Ig-like" evidence="1">
    <location>
        <begin position="584"/>
        <end position="694"/>
    </location>
</feature>